<dbReference type="EMBL" id="SJKA01000002">
    <property type="protein sequence ID" value="TCC39362.1"/>
    <property type="molecule type" value="Genomic_DNA"/>
</dbReference>
<feature type="region of interest" description="Disordered" evidence="1">
    <location>
        <begin position="247"/>
        <end position="267"/>
    </location>
</feature>
<dbReference type="RefSeq" id="WP_131285404.1">
    <property type="nucleotide sequence ID" value="NZ_SJKA01000002.1"/>
</dbReference>
<protein>
    <submittedName>
        <fullName evidence="2">DUF4186 family protein</fullName>
    </submittedName>
</protein>
<evidence type="ECO:0000313" key="3">
    <source>
        <dbReference type="Proteomes" id="UP000292695"/>
    </source>
</evidence>
<dbReference type="Proteomes" id="UP000292695">
    <property type="component" value="Unassembled WGS sequence"/>
</dbReference>
<gene>
    <name evidence="2" type="ORF">E0H50_05340</name>
</gene>
<proteinExistence type="predicted"/>
<evidence type="ECO:0000256" key="1">
    <source>
        <dbReference type="SAM" id="MobiDB-lite"/>
    </source>
</evidence>
<dbReference type="OrthoDB" id="3781311at2"/>
<dbReference type="InterPro" id="IPR020378">
    <property type="entry name" value="DUF4186"/>
</dbReference>
<organism evidence="2 3">
    <name type="scientific">Kribbella sindirgiensis</name>
    <dbReference type="NCBI Taxonomy" id="1124744"/>
    <lineage>
        <taxon>Bacteria</taxon>
        <taxon>Bacillati</taxon>
        <taxon>Actinomycetota</taxon>
        <taxon>Actinomycetes</taxon>
        <taxon>Propionibacteriales</taxon>
        <taxon>Kribbellaceae</taxon>
        <taxon>Kribbella</taxon>
    </lineage>
</organism>
<feature type="compositionally biased region" description="Basic and acidic residues" evidence="1">
    <location>
        <begin position="256"/>
        <end position="267"/>
    </location>
</feature>
<name>A0A4V2M5D8_9ACTN</name>
<keyword evidence="3" id="KW-1185">Reference proteome</keyword>
<evidence type="ECO:0000313" key="2">
    <source>
        <dbReference type="EMBL" id="TCC39362.1"/>
    </source>
</evidence>
<accession>A0A4V2M5D8</accession>
<reference evidence="2 3" key="1">
    <citation type="submission" date="2019-02" db="EMBL/GenBank/DDBJ databases">
        <title>Kribbella capetownensis sp. nov. and Kribbella speibonae sp. nov., isolated from soil.</title>
        <authorList>
            <person name="Curtis S.M."/>
            <person name="Norton I."/>
            <person name="Everest G.J."/>
            <person name="Meyers P.R."/>
        </authorList>
    </citation>
    <scope>NUCLEOTIDE SEQUENCE [LARGE SCALE GENOMIC DNA]</scope>
    <source>
        <strain evidence="2 3">DSM 27082</strain>
    </source>
</reference>
<dbReference type="AlphaFoldDB" id="A0A4V2M5D8"/>
<sequence length="267" mass="30181">MREFERSKLNDRYWTEVDHGDETLPLPAVTLPPLPPKWSAEKADAARSGIWKQHEEIEIKCTTTICDADLHCFKLTKKLTKQLVPGACRDCGVPLVSLARTAERDLSDIDSTFAAMQLECIRHYFWHVPFGERALNYALRAGRDQLMERVEPRIRSGIGRAEHPREGRQTPVAPDKATALDYAMHAVAACCRKCAEYWHGIPTGRPLTDDEVTYLETLAKRYLEVRLPDLPAGPTKVPRRRIGDNVHLLAPASRTNRADQIHRGQAS</sequence>
<dbReference type="Pfam" id="PF13811">
    <property type="entry name" value="DUF4186"/>
    <property type="match status" value="1"/>
</dbReference>
<comment type="caution">
    <text evidence="2">The sequence shown here is derived from an EMBL/GenBank/DDBJ whole genome shotgun (WGS) entry which is preliminary data.</text>
</comment>